<dbReference type="PROSITE" id="PS00639">
    <property type="entry name" value="THIOL_PROTEASE_HIS"/>
    <property type="match status" value="1"/>
</dbReference>
<proteinExistence type="inferred from homology"/>
<dbReference type="PRINTS" id="PR00705">
    <property type="entry name" value="PAPAIN"/>
</dbReference>
<dbReference type="Gene3D" id="3.90.70.10">
    <property type="entry name" value="Cysteine proteinases"/>
    <property type="match status" value="1"/>
</dbReference>
<dbReference type="InterPro" id="IPR025660">
    <property type="entry name" value="Pept_his_AS"/>
</dbReference>
<dbReference type="InterPro" id="IPR038765">
    <property type="entry name" value="Papain-like_cys_pep_sf"/>
</dbReference>
<protein>
    <submittedName>
        <fullName evidence="10">CATS protein</fullName>
    </submittedName>
</protein>
<evidence type="ECO:0000256" key="3">
    <source>
        <dbReference type="ARBA" id="ARBA00022801"/>
    </source>
</evidence>
<evidence type="ECO:0000256" key="6">
    <source>
        <dbReference type="ARBA" id="ARBA00023157"/>
    </source>
</evidence>
<accession>A0ABS2Y176</accession>
<evidence type="ECO:0000313" key="11">
    <source>
        <dbReference type="Proteomes" id="UP001166093"/>
    </source>
</evidence>
<dbReference type="EMBL" id="JAAWVQ010098770">
    <property type="protein sequence ID" value="MBN3280404.1"/>
    <property type="molecule type" value="Genomic_DNA"/>
</dbReference>
<keyword evidence="6" id="KW-1015">Disulfide bond</keyword>
<feature type="chain" id="PRO_5046936395" evidence="7">
    <location>
        <begin position="17"/>
        <end position="299"/>
    </location>
</feature>
<feature type="signal peptide" evidence="7">
    <location>
        <begin position="1"/>
        <end position="16"/>
    </location>
</feature>
<keyword evidence="3" id="KW-0378">Hydrolase</keyword>
<evidence type="ECO:0000256" key="7">
    <source>
        <dbReference type="SAM" id="SignalP"/>
    </source>
</evidence>
<dbReference type="SUPFAM" id="SSF54001">
    <property type="entry name" value="Cysteine proteinases"/>
    <property type="match status" value="1"/>
</dbReference>
<dbReference type="CDD" id="cd02248">
    <property type="entry name" value="Peptidase_C1A"/>
    <property type="match status" value="1"/>
</dbReference>
<evidence type="ECO:0000256" key="4">
    <source>
        <dbReference type="ARBA" id="ARBA00022807"/>
    </source>
</evidence>
<feature type="domain" description="Cathepsin propeptide inhibitor" evidence="9">
    <location>
        <begin position="28"/>
        <end position="88"/>
    </location>
</feature>
<sequence>MLSLAVLVLLVPLVSGQLCAEPSLDNTWNLWKDYHQKEYTRKDEELSRRLIWEKNFKAIEIHNLEFSLDLHSYKLGLNQLGDLTTDEVNAMLNGLLMPATGEMNHTFTLPPNASMPLTMDWRLGGFVSEVKNQGSCGSCWAFSSVGALEGQLKKTTGHLVSLSPQNLVDCSWRYGNHGCHGGLMSKAFLYIEGNKGIDSEAAYPYKHKEGKCRYNVSGQAATCSGHQILPQGDETALQYTVASFGPVAVGIDATRFSFHHYRGGLYYEPSCSSLKVNHAVLVVGYGTENRQDYWIVKNR</sequence>
<dbReference type="InterPro" id="IPR039417">
    <property type="entry name" value="Peptidase_C1A_papain-like"/>
</dbReference>
<keyword evidence="5" id="KW-0865">Zymogen</keyword>
<name>A0ABS2Y176_POLSP</name>
<dbReference type="PROSITE" id="PS00139">
    <property type="entry name" value="THIOL_PROTEASE_CYS"/>
    <property type="match status" value="1"/>
</dbReference>
<dbReference type="Pfam" id="PF08246">
    <property type="entry name" value="Inhibitor_I29"/>
    <property type="match status" value="1"/>
</dbReference>
<evidence type="ECO:0000313" key="10">
    <source>
        <dbReference type="EMBL" id="MBN3280404.1"/>
    </source>
</evidence>
<keyword evidence="11" id="KW-1185">Reference proteome</keyword>
<feature type="domain" description="Peptidase C1A papain C-terminal" evidence="8">
    <location>
        <begin position="115"/>
        <end position="299"/>
    </location>
</feature>
<dbReference type="Pfam" id="PF00112">
    <property type="entry name" value="Peptidase_C1"/>
    <property type="match status" value="1"/>
</dbReference>
<evidence type="ECO:0000259" key="9">
    <source>
        <dbReference type="SMART" id="SM00848"/>
    </source>
</evidence>
<dbReference type="Proteomes" id="UP001166093">
    <property type="component" value="Unassembled WGS sequence"/>
</dbReference>
<comment type="similarity">
    <text evidence="1">Belongs to the peptidase C1 family.</text>
</comment>
<feature type="non-terminal residue" evidence="10">
    <location>
        <position position="1"/>
    </location>
</feature>
<organism evidence="10 11">
    <name type="scientific">Polyodon spathula</name>
    <name type="common">North American paddlefish</name>
    <name type="synonym">Squalus spathula</name>
    <dbReference type="NCBI Taxonomy" id="7913"/>
    <lineage>
        <taxon>Eukaryota</taxon>
        <taxon>Metazoa</taxon>
        <taxon>Chordata</taxon>
        <taxon>Craniata</taxon>
        <taxon>Vertebrata</taxon>
        <taxon>Euteleostomi</taxon>
        <taxon>Actinopterygii</taxon>
        <taxon>Chondrostei</taxon>
        <taxon>Acipenseriformes</taxon>
        <taxon>Polyodontidae</taxon>
        <taxon>Polyodon</taxon>
    </lineage>
</organism>
<keyword evidence="4" id="KW-0788">Thiol protease</keyword>
<dbReference type="InterPro" id="IPR013128">
    <property type="entry name" value="Peptidase_C1A"/>
</dbReference>
<evidence type="ECO:0000256" key="5">
    <source>
        <dbReference type="ARBA" id="ARBA00023145"/>
    </source>
</evidence>
<dbReference type="InterPro" id="IPR000169">
    <property type="entry name" value="Pept_cys_AS"/>
</dbReference>
<evidence type="ECO:0000256" key="1">
    <source>
        <dbReference type="ARBA" id="ARBA00008455"/>
    </source>
</evidence>
<dbReference type="PANTHER" id="PTHR12411">
    <property type="entry name" value="CYSTEINE PROTEASE FAMILY C1-RELATED"/>
    <property type="match status" value="1"/>
</dbReference>
<dbReference type="InterPro" id="IPR013201">
    <property type="entry name" value="Prot_inhib_I29"/>
</dbReference>
<gene>
    <name evidence="10" type="primary">Ctss_1</name>
    <name evidence="10" type="ORF">GTO93_0007423</name>
</gene>
<evidence type="ECO:0000256" key="2">
    <source>
        <dbReference type="ARBA" id="ARBA00022670"/>
    </source>
</evidence>
<reference evidence="10" key="1">
    <citation type="journal article" date="2021" name="Cell">
        <title>Tracing the genetic footprints of vertebrate landing in non-teleost ray-finned fishes.</title>
        <authorList>
            <person name="Bi X."/>
            <person name="Wang K."/>
            <person name="Yang L."/>
            <person name="Pan H."/>
            <person name="Jiang H."/>
            <person name="Wei Q."/>
            <person name="Fang M."/>
            <person name="Yu H."/>
            <person name="Zhu C."/>
            <person name="Cai Y."/>
            <person name="He Y."/>
            <person name="Gan X."/>
            <person name="Zeng H."/>
            <person name="Yu D."/>
            <person name="Zhu Y."/>
            <person name="Jiang H."/>
            <person name="Qiu Q."/>
            <person name="Yang H."/>
            <person name="Zhang Y.E."/>
            <person name="Wang W."/>
            <person name="Zhu M."/>
            <person name="He S."/>
            <person name="Zhang G."/>
        </authorList>
    </citation>
    <scope>NUCLEOTIDE SEQUENCE</scope>
    <source>
        <strain evidence="10">Pddl_001</strain>
    </source>
</reference>
<dbReference type="InterPro" id="IPR000668">
    <property type="entry name" value="Peptidase_C1A_C"/>
</dbReference>
<keyword evidence="7" id="KW-0732">Signal</keyword>
<comment type="caution">
    <text evidence="10">The sequence shown here is derived from an EMBL/GenBank/DDBJ whole genome shotgun (WGS) entry which is preliminary data.</text>
</comment>
<feature type="non-terminal residue" evidence="10">
    <location>
        <position position="299"/>
    </location>
</feature>
<keyword evidence="2" id="KW-0645">Protease</keyword>
<dbReference type="SMART" id="SM00848">
    <property type="entry name" value="Inhibitor_I29"/>
    <property type="match status" value="1"/>
</dbReference>
<dbReference type="SMART" id="SM00645">
    <property type="entry name" value="Pept_C1"/>
    <property type="match status" value="1"/>
</dbReference>
<evidence type="ECO:0000259" key="8">
    <source>
        <dbReference type="SMART" id="SM00645"/>
    </source>
</evidence>